<dbReference type="RefSeq" id="WP_012234612.1">
    <property type="nucleotide sequence ID" value="NC_010162.1"/>
</dbReference>
<accession>A9FQ94</accession>
<dbReference type="KEGG" id="scl:sce1976"/>
<dbReference type="EMBL" id="AM746676">
    <property type="protein sequence ID" value="CAN92135.1"/>
    <property type="molecule type" value="Genomic_DNA"/>
</dbReference>
<dbReference type="HOGENOM" id="CLU_1814572_0_0_7"/>
<name>A9FQ94_SORC5</name>
<dbReference type="BioCyc" id="SCEL448385:SCE_RS10135-MONOMER"/>
<feature type="region of interest" description="Disordered" evidence="1">
    <location>
        <begin position="1"/>
        <end position="20"/>
    </location>
</feature>
<reference evidence="2 3" key="1">
    <citation type="journal article" date="2007" name="Nat. Biotechnol.">
        <title>Complete genome sequence of the myxobacterium Sorangium cellulosum.</title>
        <authorList>
            <person name="Schneiker S."/>
            <person name="Perlova O."/>
            <person name="Kaiser O."/>
            <person name="Gerth K."/>
            <person name="Alici A."/>
            <person name="Altmeyer M.O."/>
            <person name="Bartels D."/>
            <person name="Bekel T."/>
            <person name="Beyer S."/>
            <person name="Bode E."/>
            <person name="Bode H.B."/>
            <person name="Bolten C.J."/>
            <person name="Choudhuri J.V."/>
            <person name="Doss S."/>
            <person name="Elnakady Y.A."/>
            <person name="Frank B."/>
            <person name="Gaigalat L."/>
            <person name="Goesmann A."/>
            <person name="Groeger C."/>
            <person name="Gross F."/>
            <person name="Jelsbak L."/>
            <person name="Jelsbak L."/>
            <person name="Kalinowski J."/>
            <person name="Kegler C."/>
            <person name="Knauber T."/>
            <person name="Konietzny S."/>
            <person name="Kopp M."/>
            <person name="Krause L."/>
            <person name="Krug D."/>
            <person name="Linke B."/>
            <person name="Mahmud T."/>
            <person name="Martinez-Arias R."/>
            <person name="McHardy A.C."/>
            <person name="Merai M."/>
            <person name="Meyer F."/>
            <person name="Mormann S."/>
            <person name="Munoz-Dorado J."/>
            <person name="Perez J."/>
            <person name="Pradella S."/>
            <person name="Rachid S."/>
            <person name="Raddatz G."/>
            <person name="Rosenau F."/>
            <person name="Rueckert C."/>
            <person name="Sasse F."/>
            <person name="Scharfe M."/>
            <person name="Schuster S.C."/>
            <person name="Suen G."/>
            <person name="Treuner-Lange A."/>
            <person name="Velicer G.J."/>
            <person name="Vorholter F.-J."/>
            <person name="Weissman K.J."/>
            <person name="Welch R.D."/>
            <person name="Wenzel S.C."/>
            <person name="Whitworth D.E."/>
            <person name="Wilhelm S."/>
            <person name="Wittmann C."/>
            <person name="Bloecker H."/>
            <person name="Puehler A."/>
            <person name="Mueller R."/>
        </authorList>
    </citation>
    <scope>NUCLEOTIDE SEQUENCE [LARGE SCALE GENOMIC DNA]</scope>
    <source>
        <strain evidence="3">So ce56</strain>
    </source>
</reference>
<sequence length="142" mass="15005">MDESISGQAAAGSNGSDRAKLSVPQEGLISTWVDGSLGVVEEVVRAGFGFLEDVRVETQERLGATLDLIEGIDRSVFRVARKALARVDGISERALSSSQLGWFALLGTIRRTSQGAAGLASETVVAVVGERKATQQLIMRSS</sequence>
<protein>
    <submittedName>
        <fullName evidence="2">Uncharacterized protein</fullName>
    </submittedName>
</protein>
<keyword evidence="3" id="KW-1185">Reference proteome</keyword>
<evidence type="ECO:0000256" key="1">
    <source>
        <dbReference type="SAM" id="MobiDB-lite"/>
    </source>
</evidence>
<dbReference type="OrthoDB" id="5512811at2"/>
<dbReference type="AlphaFoldDB" id="A9FQ94"/>
<organism evidence="2 3">
    <name type="scientific">Sorangium cellulosum (strain So ce56)</name>
    <name type="common">Polyangium cellulosum (strain So ce56)</name>
    <dbReference type="NCBI Taxonomy" id="448385"/>
    <lineage>
        <taxon>Bacteria</taxon>
        <taxon>Pseudomonadati</taxon>
        <taxon>Myxococcota</taxon>
        <taxon>Polyangia</taxon>
        <taxon>Polyangiales</taxon>
        <taxon>Polyangiaceae</taxon>
        <taxon>Sorangium</taxon>
    </lineage>
</organism>
<feature type="compositionally biased region" description="Polar residues" evidence="1">
    <location>
        <begin position="1"/>
        <end position="16"/>
    </location>
</feature>
<evidence type="ECO:0000313" key="2">
    <source>
        <dbReference type="EMBL" id="CAN92135.1"/>
    </source>
</evidence>
<evidence type="ECO:0000313" key="3">
    <source>
        <dbReference type="Proteomes" id="UP000002139"/>
    </source>
</evidence>
<dbReference type="Proteomes" id="UP000002139">
    <property type="component" value="Chromosome"/>
</dbReference>
<gene>
    <name evidence="2" type="ordered locus">sce1976</name>
</gene>
<proteinExistence type="predicted"/>